<keyword evidence="1" id="KW-1133">Transmembrane helix</keyword>
<reference evidence="2 3" key="1">
    <citation type="journal article" date="2016" name="Mol. Biol. Evol.">
        <title>Comparative Genomics of Early-Diverging Mushroom-Forming Fungi Provides Insights into the Origins of Lignocellulose Decay Capabilities.</title>
        <authorList>
            <person name="Nagy L.G."/>
            <person name="Riley R."/>
            <person name="Tritt A."/>
            <person name="Adam C."/>
            <person name="Daum C."/>
            <person name="Floudas D."/>
            <person name="Sun H."/>
            <person name="Yadav J.S."/>
            <person name="Pangilinan J."/>
            <person name="Larsson K.H."/>
            <person name="Matsuura K."/>
            <person name="Barry K."/>
            <person name="Labutti K."/>
            <person name="Kuo R."/>
            <person name="Ohm R.A."/>
            <person name="Bhattacharya S.S."/>
            <person name="Shirouzu T."/>
            <person name="Yoshinaga Y."/>
            <person name="Martin F.M."/>
            <person name="Grigoriev I.V."/>
            <person name="Hibbett D.S."/>
        </authorList>
    </citation>
    <scope>NUCLEOTIDE SEQUENCE [LARGE SCALE GENOMIC DNA]</scope>
    <source>
        <strain evidence="2 3">CBS 109695</strain>
    </source>
</reference>
<protein>
    <submittedName>
        <fullName evidence="2">Uncharacterized protein</fullName>
    </submittedName>
</protein>
<proteinExistence type="predicted"/>
<dbReference type="InterPro" id="IPR036259">
    <property type="entry name" value="MFS_trans_sf"/>
</dbReference>
<dbReference type="STRING" id="436010.A0A166DM66"/>
<keyword evidence="1" id="KW-0472">Membrane</keyword>
<dbReference type="OrthoDB" id="10021397at2759"/>
<feature type="transmembrane region" description="Helical" evidence="1">
    <location>
        <begin position="43"/>
        <end position="68"/>
    </location>
</feature>
<name>A0A166DM66_9AGAM</name>
<accession>A0A166DM66</accession>
<keyword evidence="3" id="KW-1185">Reference proteome</keyword>
<evidence type="ECO:0000313" key="3">
    <source>
        <dbReference type="Proteomes" id="UP000076532"/>
    </source>
</evidence>
<sequence>MSDKENKGGRITEQVATGKGFRLHVNLDKAMIPPRIFLHQRTILVSALFSTLFSMALYTHIFYLPFYFQAVKDLEVPQKIRRASPGELVSCST</sequence>
<dbReference type="AlphaFoldDB" id="A0A166DM66"/>
<dbReference type="SUPFAM" id="SSF103473">
    <property type="entry name" value="MFS general substrate transporter"/>
    <property type="match status" value="1"/>
</dbReference>
<evidence type="ECO:0000313" key="2">
    <source>
        <dbReference type="EMBL" id="KZP14863.1"/>
    </source>
</evidence>
<dbReference type="EMBL" id="KV417611">
    <property type="protein sequence ID" value="KZP14863.1"/>
    <property type="molecule type" value="Genomic_DNA"/>
</dbReference>
<keyword evidence="1" id="KW-0812">Transmembrane</keyword>
<evidence type="ECO:0000256" key="1">
    <source>
        <dbReference type="SAM" id="Phobius"/>
    </source>
</evidence>
<dbReference type="Proteomes" id="UP000076532">
    <property type="component" value="Unassembled WGS sequence"/>
</dbReference>
<organism evidence="2 3">
    <name type="scientific">Athelia psychrophila</name>
    <dbReference type="NCBI Taxonomy" id="1759441"/>
    <lineage>
        <taxon>Eukaryota</taxon>
        <taxon>Fungi</taxon>
        <taxon>Dikarya</taxon>
        <taxon>Basidiomycota</taxon>
        <taxon>Agaricomycotina</taxon>
        <taxon>Agaricomycetes</taxon>
        <taxon>Agaricomycetidae</taxon>
        <taxon>Atheliales</taxon>
        <taxon>Atheliaceae</taxon>
        <taxon>Athelia</taxon>
    </lineage>
</organism>
<gene>
    <name evidence="2" type="ORF">FIBSPDRAFT_959307</name>
</gene>